<dbReference type="GO" id="GO:0032469">
    <property type="term" value="P:endoplasmic reticulum calcium ion homeostasis"/>
    <property type="evidence" value="ECO:0007669"/>
    <property type="project" value="InterPro"/>
</dbReference>
<dbReference type="GO" id="GO:0005783">
    <property type="term" value="C:endoplasmic reticulum"/>
    <property type="evidence" value="ECO:0007669"/>
    <property type="project" value="InterPro"/>
</dbReference>
<feature type="compositionally biased region" description="Basic and acidic residues" evidence="5">
    <location>
        <begin position="376"/>
        <end position="421"/>
    </location>
</feature>
<dbReference type="GO" id="GO:0016020">
    <property type="term" value="C:membrane"/>
    <property type="evidence" value="ECO:0007669"/>
    <property type="project" value="UniProtKB-SubCell"/>
</dbReference>
<comment type="subcellular location">
    <subcellularLocation>
        <location evidence="1">Membrane</location>
        <topology evidence="1">Single-pass membrane protein</topology>
    </subcellularLocation>
</comment>
<keyword evidence="4 6" id="KW-0472">Membrane</keyword>
<dbReference type="PANTHER" id="PTHR12883">
    <property type="entry name" value="ADIPOCYTE-SPECIFIC PROTEIN 4-RELATED"/>
    <property type="match status" value="1"/>
</dbReference>
<dbReference type="PANTHER" id="PTHR12883:SF0">
    <property type="entry name" value="PAT COMPLEX SUBUNIT CCDC47"/>
    <property type="match status" value="1"/>
</dbReference>
<name>A0A6A6SRY0_9PLEO</name>
<evidence type="ECO:0000256" key="2">
    <source>
        <dbReference type="ARBA" id="ARBA00022692"/>
    </source>
</evidence>
<feature type="region of interest" description="Disordered" evidence="5">
    <location>
        <begin position="376"/>
        <end position="430"/>
    </location>
</feature>
<sequence>MADFVKGLFGGQKPAQAPVAGDDGMFYFADYAGAPDPEPASLSSFATGTAPSAAPTSTVGQVPYTKWYRVWERTSLNDFKMELYILPFIILVVAVHLWGTRKNRSKAKQWIKAHGPVLQQEFAQVGFARKDAENPANWIREKKADEFQSYATGRQNIAFVDIKLTLLKRYNPLMRLGEVLMGLFIESLPAPDERLEATSYAFDGKEAQVAPGFGKGEEKKSVPNSNYDGFVWAVVHKDLMKRLREDRYDLSLTTTKDHAKLPVWVTVMSENAEITEKLLTPELIKAIHDAGDAFEALVVSDQPMDQPKKLDDTVPHKRISLSMKFASSYDSTLPLFSYFIRMPDQLVTTARFRAEAMRRIKQTREEQIAKIRKLDDDEKAEERKLMGDKAKKEKRDAMLSRMSADEQRKYLDKERDRETKKREKRKTVKA</sequence>
<dbReference type="InterPro" id="IPR012879">
    <property type="entry name" value="CCDC47"/>
</dbReference>
<dbReference type="GO" id="GO:0005509">
    <property type="term" value="F:calcium ion binding"/>
    <property type="evidence" value="ECO:0007669"/>
    <property type="project" value="InterPro"/>
</dbReference>
<proteinExistence type="predicted"/>
<evidence type="ECO:0000256" key="1">
    <source>
        <dbReference type="ARBA" id="ARBA00004167"/>
    </source>
</evidence>
<evidence type="ECO:0000256" key="5">
    <source>
        <dbReference type="SAM" id="MobiDB-lite"/>
    </source>
</evidence>
<evidence type="ECO:0000313" key="7">
    <source>
        <dbReference type="EMBL" id="KAF2650469.1"/>
    </source>
</evidence>
<dbReference type="Pfam" id="PF07946">
    <property type="entry name" value="CCDC47"/>
    <property type="match status" value="1"/>
</dbReference>
<protein>
    <submittedName>
        <fullName evidence="7">DUF1682-domain-containing protein</fullName>
    </submittedName>
</protein>
<evidence type="ECO:0000313" key="8">
    <source>
        <dbReference type="Proteomes" id="UP000799324"/>
    </source>
</evidence>
<dbReference type="EMBL" id="MU004454">
    <property type="protein sequence ID" value="KAF2650469.1"/>
    <property type="molecule type" value="Genomic_DNA"/>
</dbReference>
<gene>
    <name evidence="7" type="ORF">K491DRAFT_608746</name>
</gene>
<feature type="transmembrane region" description="Helical" evidence="6">
    <location>
        <begin position="81"/>
        <end position="99"/>
    </location>
</feature>
<keyword evidence="3 6" id="KW-1133">Transmembrane helix</keyword>
<organism evidence="7 8">
    <name type="scientific">Lophiostoma macrostomum CBS 122681</name>
    <dbReference type="NCBI Taxonomy" id="1314788"/>
    <lineage>
        <taxon>Eukaryota</taxon>
        <taxon>Fungi</taxon>
        <taxon>Dikarya</taxon>
        <taxon>Ascomycota</taxon>
        <taxon>Pezizomycotina</taxon>
        <taxon>Dothideomycetes</taxon>
        <taxon>Pleosporomycetidae</taxon>
        <taxon>Pleosporales</taxon>
        <taxon>Lophiostomataceae</taxon>
        <taxon>Lophiostoma</taxon>
    </lineage>
</organism>
<reference evidence="7" key="1">
    <citation type="journal article" date="2020" name="Stud. Mycol.">
        <title>101 Dothideomycetes genomes: a test case for predicting lifestyles and emergence of pathogens.</title>
        <authorList>
            <person name="Haridas S."/>
            <person name="Albert R."/>
            <person name="Binder M."/>
            <person name="Bloem J."/>
            <person name="Labutti K."/>
            <person name="Salamov A."/>
            <person name="Andreopoulos B."/>
            <person name="Baker S."/>
            <person name="Barry K."/>
            <person name="Bills G."/>
            <person name="Bluhm B."/>
            <person name="Cannon C."/>
            <person name="Castanera R."/>
            <person name="Culley D."/>
            <person name="Daum C."/>
            <person name="Ezra D."/>
            <person name="Gonzalez J."/>
            <person name="Henrissat B."/>
            <person name="Kuo A."/>
            <person name="Liang C."/>
            <person name="Lipzen A."/>
            <person name="Lutzoni F."/>
            <person name="Magnuson J."/>
            <person name="Mondo S."/>
            <person name="Nolan M."/>
            <person name="Ohm R."/>
            <person name="Pangilinan J."/>
            <person name="Park H.-J."/>
            <person name="Ramirez L."/>
            <person name="Alfaro M."/>
            <person name="Sun H."/>
            <person name="Tritt A."/>
            <person name="Yoshinaga Y."/>
            <person name="Zwiers L.-H."/>
            <person name="Turgeon B."/>
            <person name="Goodwin S."/>
            <person name="Spatafora J."/>
            <person name="Crous P."/>
            <person name="Grigoriev I."/>
        </authorList>
    </citation>
    <scope>NUCLEOTIDE SEQUENCE</scope>
    <source>
        <strain evidence="7">CBS 122681</strain>
    </source>
</reference>
<evidence type="ECO:0000256" key="3">
    <source>
        <dbReference type="ARBA" id="ARBA00022989"/>
    </source>
</evidence>
<keyword evidence="2 6" id="KW-0812">Transmembrane</keyword>
<keyword evidence="8" id="KW-1185">Reference proteome</keyword>
<evidence type="ECO:0000256" key="6">
    <source>
        <dbReference type="SAM" id="Phobius"/>
    </source>
</evidence>
<evidence type="ECO:0000256" key="4">
    <source>
        <dbReference type="ARBA" id="ARBA00023136"/>
    </source>
</evidence>
<dbReference type="AlphaFoldDB" id="A0A6A6SRY0"/>
<dbReference type="OrthoDB" id="10039147at2759"/>
<accession>A0A6A6SRY0</accession>
<dbReference type="Proteomes" id="UP000799324">
    <property type="component" value="Unassembled WGS sequence"/>
</dbReference>